<keyword evidence="2" id="KW-1185">Reference proteome</keyword>
<dbReference type="AlphaFoldDB" id="A0A0F7TJP8"/>
<dbReference type="STRING" id="104259.A0A0F7TJP8"/>
<protein>
    <recommendedName>
        <fullName evidence="3">GPI anchored cell wall protein</fullName>
    </recommendedName>
</protein>
<dbReference type="PANTHER" id="PTHR40640:SF1">
    <property type="entry name" value="ANCHORED GLYCOPROTEIN, PUTATIVE (AFU_ORTHOLOGUE AFUA_8G04860)-RELATED"/>
    <property type="match status" value="1"/>
</dbReference>
<organism evidence="1 2">
    <name type="scientific">Penicillium brasilianum</name>
    <dbReference type="NCBI Taxonomy" id="104259"/>
    <lineage>
        <taxon>Eukaryota</taxon>
        <taxon>Fungi</taxon>
        <taxon>Dikarya</taxon>
        <taxon>Ascomycota</taxon>
        <taxon>Pezizomycotina</taxon>
        <taxon>Eurotiomycetes</taxon>
        <taxon>Eurotiomycetidae</taxon>
        <taxon>Eurotiales</taxon>
        <taxon>Aspergillaceae</taxon>
        <taxon>Penicillium</taxon>
    </lineage>
</organism>
<evidence type="ECO:0000313" key="1">
    <source>
        <dbReference type="EMBL" id="CEJ56938.1"/>
    </source>
</evidence>
<accession>A0A0F7TJP8</accession>
<dbReference type="Proteomes" id="UP000042958">
    <property type="component" value="Unassembled WGS sequence"/>
</dbReference>
<reference evidence="2" key="1">
    <citation type="journal article" date="2015" name="Genome Announc.">
        <title>Draft genome sequence of the fungus Penicillium brasilianum MG11.</title>
        <authorList>
            <person name="Horn F."/>
            <person name="Linde J."/>
            <person name="Mattern D.J."/>
            <person name="Walther G."/>
            <person name="Guthke R."/>
            <person name="Brakhage A.A."/>
            <person name="Valiante V."/>
        </authorList>
    </citation>
    <scope>NUCLEOTIDE SEQUENCE [LARGE SCALE GENOMIC DNA]</scope>
    <source>
        <strain evidence="2">MG11</strain>
    </source>
</reference>
<evidence type="ECO:0008006" key="3">
    <source>
        <dbReference type="Google" id="ProtNLM"/>
    </source>
</evidence>
<dbReference type="EMBL" id="CDHK01000005">
    <property type="protein sequence ID" value="CEJ56938.1"/>
    <property type="molecule type" value="Genomic_DNA"/>
</dbReference>
<name>A0A0F7TJP8_PENBI</name>
<sequence>MRLNGRVFPRDLLGSCEHVLVLSRQKISYHSAIYTTPPSIKLYYRAPRQSNTHIMRLSVFLASALAALVAADSSTTTTMGIVYPDWTILIPRYESTAASVAGINALATTYQVKCLDGADKLSCDIKTPWTIIQGPATASFTGVYTASASGKDGITVTREWKCDLKSYTESASCTVSYSATGTVDGTTYSTSTTTSNKNMPTNELATAGILVTGGIASFTASQATQTPSGAAAAPFKAMVTGAPLGAAAAIVIAGML</sequence>
<dbReference type="PANTHER" id="PTHR40640">
    <property type="entry name" value="ANCHORED GLYCOPROTEIN, PUTATIVE (AFU_ORTHOLOGUE AFUA_8G04860)-RELATED"/>
    <property type="match status" value="1"/>
</dbReference>
<proteinExistence type="predicted"/>
<dbReference type="OrthoDB" id="4991875at2759"/>
<evidence type="ECO:0000313" key="2">
    <source>
        <dbReference type="Proteomes" id="UP000042958"/>
    </source>
</evidence>
<gene>
    <name evidence="1" type="ORF">PMG11_05650</name>
</gene>